<name>A0A1H0A3U9_9FIRM</name>
<dbReference type="RefSeq" id="WP_092639918.1">
    <property type="nucleotide sequence ID" value="NZ_FNID01000015.1"/>
</dbReference>
<dbReference type="AlphaFoldDB" id="A0A1H0A3U9"/>
<evidence type="ECO:0000313" key="2">
    <source>
        <dbReference type="EMBL" id="SDN27931.1"/>
    </source>
</evidence>
<dbReference type="STRING" id="258515.SAMN05192585_11516"/>
<dbReference type="EMBL" id="FNID01000015">
    <property type="protein sequence ID" value="SDN27931.1"/>
    <property type="molecule type" value="Genomic_DNA"/>
</dbReference>
<keyword evidence="1" id="KW-0472">Membrane</keyword>
<gene>
    <name evidence="2" type="ORF">SAMN05192585_11516</name>
</gene>
<keyword evidence="3" id="KW-1185">Reference proteome</keyword>
<protein>
    <recommendedName>
        <fullName evidence="4">Zn-finger containing protein</fullName>
    </recommendedName>
</protein>
<sequence length="137" mass="16540">MGFFSQLRYRLQQWMYGRNGVDLLSRDLNILAFILMFLDILLRTHIIYWVGFAVLVLAFFRVLSRNIPKRTAENIKYLSFRNRIKGWFTTKRQQFANRKYYRYFICKTCRQKLRVPRGKGKIEISCPKCGNHFIKVT</sequence>
<accession>A0A1H0A3U9</accession>
<organism evidence="2 3">
    <name type="scientific">Acetanaerobacterium elongatum</name>
    <dbReference type="NCBI Taxonomy" id="258515"/>
    <lineage>
        <taxon>Bacteria</taxon>
        <taxon>Bacillati</taxon>
        <taxon>Bacillota</taxon>
        <taxon>Clostridia</taxon>
        <taxon>Eubacteriales</taxon>
        <taxon>Oscillospiraceae</taxon>
        <taxon>Acetanaerobacterium</taxon>
    </lineage>
</organism>
<evidence type="ECO:0000313" key="3">
    <source>
        <dbReference type="Proteomes" id="UP000199182"/>
    </source>
</evidence>
<proteinExistence type="predicted"/>
<evidence type="ECO:0008006" key="4">
    <source>
        <dbReference type="Google" id="ProtNLM"/>
    </source>
</evidence>
<dbReference type="OrthoDB" id="3174166at2"/>
<reference evidence="2 3" key="1">
    <citation type="submission" date="2016-10" db="EMBL/GenBank/DDBJ databases">
        <authorList>
            <person name="de Groot N.N."/>
        </authorList>
    </citation>
    <scope>NUCLEOTIDE SEQUENCE [LARGE SCALE GENOMIC DNA]</scope>
    <source>
        <strain evidence="2 3">CGMCC 1.5012</strain>
    </source>
</reference>
<feature type="transmembrane region" description="Helical" evidence="1">
    <location>
        <begin position="46"/>
        <end position="63"/>
    </location>
</feature>
<evidence type="ECO:0000256" key="1">
    <source>
        <dbReference type="SAM" id="Phobius"/>
    </source>
</evidence>
<keyword evidence="1" id="KW-1133">Transmembrane helix</keyword>
<keyword evidence="1" id="KW-0812">Transmembrane</keyword>
<dbReference type="Proteomes" id="UP000199182">
    <property type="component" value="Unassembled WGS sequence"/>
</dbReference>